<evidence type="ECO:0000259" key="1">
    <source>
        <dbReference type="Pfam" id="PF00620"/>
    </source>
</evidence>
<dbReference type="Gene3D" id="1.10.555.10">
    <property type="entry name" value="Rho GTPase activation protein"/>
    <property type="match status" value="1"/>
</dbReference>
<accession>A0ABR3LDT5</accession>
<evidence type="ECO:0000313" key="2">
    <source>
        <dbReference type="EMBL" id="KAL1249837.1"/>
    </source>
</evidence>
<reference evidence="2 3" key="1">
    <citation type="submission" date="2023-09" db="EMBL/GenBank/DDBJ databases">
        <authorList>
            <person name="Wang M."/>
        </authorList>
    </citation>
    <scope>NUCLEOTIDE SEQUENCE [LARGE SCALE GENOMIC DNA]</scope>
    <source>
        <strain evidence="2">GT-2023</strain>
        <tissue evidence="2">Liver</tissue>
    </source>
</reference>
<dbReference type="InterPro" id="IPR008936">
    <property type="entry name" value="Rho_GTPase_activation_prot"/>
</dbReference>
<protein>
    <recommendedName>
        <fullName evidence="1">Rho-GAP domain-containing protein</fullName>
    </recommendedName>
</protein>
<comment type="caution">
    <text evidence="2">The sequence shown here is derived from an EMBL/GenBank/DDBJ whole genome shotgun (WGS) entry which is preliminary data.</text>
</comment>
<dbReference type="Proteomes" id="UP001558613">
    <property type="component" value="Unassembled WGS sequence"/>
</dbReference>
<dbReference type="EMBL" id="JAYMGO010000023">
    <property type="protein sequence ID" value="KAL1249837.1"/>
    <property type="molecule type" value="Genomic_DNA"/>
</dbReference>
<organism evidence="2 3">
    <name type="scientific">Cirrhinus molitorella</name>
    <name type="common">mud carp</name>
    <dbReference type="NCBI Taxonomy" id="172907"/>
    <lineage>
        <taxon>Eukaryota</taxon>
        <taxon>Metazoa</taxon>
        <taxon>Chordata</taxon>
        <taxon>Craniata</taxon>
        <taxon>Vertebrata</taxon>
        <taxon>Euteleostomi</taxon>
        <taxon>Actinopterygii</taxon>
        <taxon>Neopterygii</taxon>
        <taxon>Teleostei</taxon>
        <taxon>Ostariophysi</taxon>
        <taxon>Cypriniformes</taxon>
        <taxon>Cyprinidae</taxon>
        <taxon>Labeoninae</taxon>
        <taxon>Labeonini</taxon>
        <taxon>Cirrhinus</taxon>
    </lineage>
</organism>
<name>A0ABR3LDT5_9TELE</name>
<proteinExistence type="predicted"/>
<keyword evidence="3" id="KW-1185">Reference proteome</keyword>
<evidence type="ECO:0000313" key="3">
    <source>
        <dbReference type="Proteomes" id="UP001558613"/>
    </source>
</evidence>
<dbReference type="SUPFAM" id="SSF48350">
    <property type="entry name" value="GTPase activation domain, GAP"/>
    <property type="match status" value="1"/>
</dbReference>
<dbReference type="InterPro" id="IPR000198">
    <property type="entry name" value="RhoGAP_dom"/>
</dbReference>
<dbReference type="Pfam" id="PF00620">
    <property type="entry name" value="RhoGAP"/>
    <property type="match status" value="1"/>
</dbReference>
<feature type="domain" description="Rho-GAP" evidence="1">
    <location>
        <begin position="32"/>
        <end position="86"/>
    </location>
</feature>
<gene>
    <name evidence="2" type="ORF">QQF64_020842</name>
</gene>
<sequence length="125" mass="14157">MISKMMKPVLNRISLNSFVGQASGGSTKSCVIVEFVEKHGLSKSGLFRIPGSVKCCQELRKIFDKGGFPEFDSVDILTLGSLLKAFSCFWTHHLSIKAAQNWMTWAIEKRIKRFLEKLLLIHLQQ</sequence>